<evidence type="ECO:0000313" key="9">
    <source>
        <dbReference type="EMBL" id="QDO94100.1"/>
    </source>
</evidence>
<protein>
    <submittedName>
        <fullName evidence="9">S8 family serine peptidase</fullName>
    </submittedName>
</protein>
<gene>
    <name evidence="9" type="ORF">FNB79_08940</name>
</gene>
<dbReference type="PANTHER" id="PTHR43806">
    <property type="entry name" value="PEPTIDASE S8"/>
    <property type="match status" value="1"/>
</dbReference>
<keyword evidence="10" id="KW-1185">Reference proteome</keyword>
<keyword evidence="4 6" id="KW-0378">Hydrolase</keyword>
<dbReference type="Pfam" id="PF18962">
    <property type="entry name" value="Por_Secre_tail"/>
    <property type="match status" value="1"/>
</dbReference>
<dbReference type="PROSITE" id="PS51892">
    <property type="entry name" value="SUBTILASE"/>
    <property type="match status" value="1"/>
</dbReference>
<feature type="active site" description="Charge relay system" evidence="6">
    <location>
        <position position="391"/>
    </location>
</feature>
<evidence type="ECO:0000256" key="4">
    <source>
        <dbReference type="ARBA" id="ARBA00022801"/>
    </source>
</evidence>
<dbReference type="OrthoDB" id="1407599at2"/>
<proteinExistence type="inferred from homology"/>
<dbReference type="AlphaFoldDB" id="A0A516GRV7"/>
<evidence type="ECO:0000256" key="5">
    <source>
        <dbReference type="ARBA" id="ARBA00022825"/>
    </source>
</evidence>
<dbReference type="Gene3D" id="3.40.50.200">
    <property type="entry name" value="Peptidase S8/S53 domain"/>
    <property type="match status" value="1"/>
</dbReference>
<evidence type="ECO:0000256" key="1">
    <source>
        <dbReference type="ARBA" id="ARBA00011073"/>
    </source>
</evidence>
<dbReference type="InterPro" id="IPR023827">
    <property type="entry name" value="Peptidase_S8_Asp-AS"/>
</dbReference>
<dbReference type="NCBIfam" id="TIGR04183">
    <property type="entry name" value="Por_Secre_tail"/>
    <property type="match status" value="1"/>
</dbReference>
<evidence type="ECO:0000259" key="8">
    <source>
        <dbReference type="Pfam" id="PF18962"/>
    </source>
</evidence>
<dbReference type="InterPro" id="IPR000209">
    <property type="entry name" value="Peptidase_S8/S53_dom"/>
</dbReference>
<dbReference type="InterPro" id="IPR026444">
    <property type="entry name" value="Secre_tail"/>
</dbReference>
<dbReference type="PIRSF" id="PIRSF037903">
    <property type="entry name" value="Subtilisin_rel_GFO_2223"/>
    <property type="match status" value="1"/>
</dbReference>
<dbReference type="Proteomes" id="UP000319209">
    <property type="component" value="Chromosome"/>
</dbReference>
<dbReference type="PANTHER" id="PTHR43806:SF67">
    <property type="entry name" value="EGF-LIKE DOMAIN-CONTAINING PROTEIN"/>
    <property type="match status" value="1"/>
</dbReference>
<dbReference type="InterPro" id="IPR036852">
    <property type="entry name" value="Peptidase_S8/S53_dom_sf"/>
</dbReference>
<keyword evidence="5 6" id="KW-0720">Serine protease</keyword>
<dbReference type="InterPro" id="IPR050131">
    <property type="entry name" value="Peptidase_S8_subtilisin-like"/>
</dbReference>
<dbReference type="EMBL" id="CP041637">
    <property type="protein sequence ID" value="QDO94100.1"/>
    <property type="molecule type" value="Genomic_DNA"/>
</dbReference>
<evidence type="ECO:0000259" key="7">
    <source>
        <dbReference type="Pfam" id="PF00082"/>
    </source>
</evidence>
<comment type="similarity">
    <text evidence="1 6">Belongs to the peptidase S8 family.</text>
</comment>
<evidence type="ECO:0000256" key="6">
    <source>
        <dbReference type="PROSITE-ProRule" id="PRU01240"/>
    </source>
</evidence>
<dbReference type="GO" id="GO:0006508">
    <property type="term" value="P:proteolysis"/>
    <property type="evidence" value="ECO:0007669"/>
    <property type="project" value="UniProtKB-KW"/>
</dbReference>
<dbReference type="SUPFAM" id="SSF52743">
    <property type="entry name" value="Subtilisin-like"/>
    <property type="match status" value="1"/>
</dbReference>
<feature type="active site" description="Charge relay system" evidence="6">
    <location>
        <position position="216"/>
    </location>
</feature>
<feature type="active site" description="Charge relay system" evidence="6">
    <location>
        <position position="174"/>
    </location>
</feature>
<dbReference type="CDD" id="cd07493">
    <property type="entry name" value="Peptidases_S8_9"/>
    <property type="match status" value="1"/>
</dbReference>
<dbReference type="KEGG" id="fop:FNB79_08940"/>
<dbReference type="RefSeq" id="WP_143380990.1">
    <property type="nucleotide sequence ID" value="NZ_CP041637.1"/>
</dbReference>
<feature type="domain" description="Peptidase S8/S53" evidence="7">
    <location>
        <begin position="165"/>
        <end position="437"/>
    </location>
</feature>
<dbReference type="PRINTS" id="PR00723">
    <property type="entry name" value="SUBTILISIN"/>
</dbReference>
<organism evidence="9 10">
    <name type="scientific">Formosa sediminum</name>
    <dbReference type="NCBI Taxonomy" id="2594004"/>
    <lineage>
        <taxon>Bacteria</taxon>
        <taxon>Pseudomonadati</taxon>
        <taxon>Bacteroidota</taxon>
        <taxon>Flavobacteriia</taxon>
        <taxon>Flavobacteriales</taxon>
        <taxon>Flavobacteriaceae</taxon>
        <taxon>Formosa</taxon>
    </lineage>
</organism>
<dbReference type="InterPro" id="IPR017317">
    <property type="entry name" value="Pept_S8_subtilisin_bacteroid-2"/>
</dbReference>
<dbReference type="InterPro" id="IPR015500">
    <property type="entry name" value="Peptidase_S8_subtilisin-rel"/>
</dbReference>
<name>A0A516GRV7_9FLAO</name>
<evidence type="ECO:0000256" key="3">
    <source>
        <dbReference type="ARBA" id="ARBA00022729"/>
    </source>
</evidence>
<evidence type="ECO:0000313" key="10">
    <source>
        <dbReference type="Proteomes" id="UP000319209"/>
    </source>
</evidence>
<accession>A0A516GRV7</accession>
<keyword evidence="3" id="KW-0732">Signal</keyword>
<dbReference type="PROSITE" id="PS00136">
    <property type="entry name" value="SUBTILASE_ASP"/>
    <property type="match status" value="1"/>
</dbReference>
<sequence>MASRLLILLFIGVQLQGFAQQDAWVYFSDKEQVETSLANPTTILSQKAIERKQRFGIKIDARDVPVNEAYITTLKALDDVLVLAKSKWFNAVHVRGSETAIRALLNFSFVSEIVFADKTLASTAKIVSTGMFFKQTSTSEFVYGDTANQVEMIQVNALHENNFTGTGITVAILDAGFPNVNTISGFQNLRTHNNILGVYDFVARETDVYDNTKDEHGTLVLSTMAGYIENTFVGTAPDASYYLFITEDTNAENPLEESLWVEAAERADSLGVDIINSSLGYKSFDNPNYDYSNEDLDGKTAFITQGANIAAEKGILVVTSAGNSGTSGVGAPADSEAVFSIGAVDASGEYAYFSSQGSAIQPSIKPDVTAQGLGSVVINKTNQIETVNGTSLSAPILAGGLACLWQALPELSSTALMELVRASSSQYNNPDYLLGYGIPNLATAYNNGILSVSDVTTGDKLSMYPNPTQNHVFFNTTLNGSDLHIKVFDVLGKCILTETLETNESLDVSVLKNGIYLLQISTRNRTVTKKLIKN</sequence>
<dbReference type="GO" id="GO:0004252">
    <property type="term" value="F:serine-type endopeptidase activity"/>
    <property type="evidence" value="ECO:0007669"/>
    <property type="project" value="UniProtKB-UniRule"/>
</dbReference>
<reference evidence="9 10" key="1">
    <citation type="submission" date="2019-07" db="EMBL/GenBank/DDBJ databases">
        <title>Genome sequencing for Formosa sp. PS13.</title>
        <authorList>
            <person name="Park S.-J."/>
        </authorList>
    </citation>
    <scope>NUCLEOTIDE SEQUENCE [LARGE SCALE GENOMIC DNA]</scope>
    <source>
        <strain evidence="9 10">PS13</strain>
    </source>
</reference>
<evidence type="ECO:0000256" key="2">
    <source>
        <dbReference type="ARBA" id="ARBA00022670"/>
    </source>
</evidence>
<feature type="domain" description="Secretion system C-terminal sorting" evidence="8">
    <location>
        <begin position="463"/>
        <end position="532"/>
    </location>
</feature>
<dbReference type="Pfam" id="PF00082">
    <property type="entry name" value="Peptidase_S8"/>
    <property type="match status" value="1"/>
</dbReference>
<keyword evidence="2 6" id="KW-0645">Protease</keyword>